<dbReference type="Proteomes" id="UP000467006">
    <property type="component" value="Chromosome"/>
</dbReference>
<keyword evidence="2 6" id="KW-0812">Transmembrane</keyword>
<evidence type="ECO:0000313" key="8">
    <source>
        <dbReference type="EMBL" id="BBX16448.1"/>
    </source>
</evidence>
<keyword evidence="3 6" id="KW-1133">Transmembrane helix</keyword>
<comment type="similarity">
    <text evidence="6">Belongs to the ABC-2 integral membrane protein family.</text>
</comment>
<dbReference type="NCBIfam" id="TIGR00025">
    <property type="entry name" value="Mtu_efflux"/>
    <property type="match status" value="1"/>
</dbReference>
<feature type="transmembrane region" description="Helical" evidence="6">
    <location>
        <begin position="181"/>
        <end position="208"/>
    </location>
</feature>
<dbReference type="InterPro" id="IPR047817">
    <property type="entry name" value="ABC2_TM_bact-type"/>
</dbReference>
<dbReference type="InterPro" id="IPR013525">
    <property type="entry name" value="ABC2_TM"/>
</dbReference>
<organism evidence="8 9">
    <name type="scientific">Mycolicibacterium duvalii</name>
    <dbReference type="NCBI Taxonomy" id="39688"/>
    <lineage>
        <taxon>Bacteria</taxon>
        <taxon>Bacillati</taxon>
        <taxon>Actinomycetota</taxon>
        <taxon>Actinomycetes</taxon>
        <taxon>Mycobacteriales</taxon>
        <taxon>Mycobacteriaceae</taxon>
        <taxon>Mycolicibacterium</taxon>
    </lineage>
</organism>
<evidence type="ECO:0000256" key="2">
    <source>
        <dbReference type="ARBA" id="ARBA00022692"/>
    </source>
</evidence>
<dbReference type="GO" id="GO:1900753">
    <property type="term" value="P:doxorubicin transport"/>
    <property type="evidence" value="ECO:0007669"/>
    <property type="project" value="InterPro"/>
</dbReference>
<dbReference type="GO" id="GO:0046677">
    <property type="term" value="P:response to antibiotic"/>
    <property type="evidence" value="ECO:0007669"/>
    <property type="project" value="UniProtKB-KW"/>
</dbReference>
<proteinExistence type="inferred from homology"/>
<evidence type="ECO:0000256" key="4">
    <source>
        <dbReference type="ARBA" id="ARBA00023136"/>
    </source>
</evidence>
<feature type="transmembrane region" description="Helical" evidence="6">
    <location>
        <begin position="68"/>
        <end position="89"/>
    </location>
</feature>
<feature type="transmembrane region" description="Helical" evidence="6">
    <location>
        <begin position="101"/>
        <end position="126"/>
    </location>
</feature>
<dbReference type="InterPro" id="IPR000412">
    <property type="entry name" value="ABC_2_transport"/>
</dbReference>
<evidence type="ECO:0000256" key="1">
    <source>
        <dbReference type="ARBA" id="ARBA00004141"/>
    </source>
</evidence>
<keyword evidence="4 6" id="KW-0472">Membrane</keyword>
<dbReference type="PANTHER" id="PTHR43027:SF1">
    <property type="entry name" value="DOXORUBICIN RESISTANCE ABC TRANSPORTER PERMEASE PROTEIN DRRC-RELATED"/>
    <property type="match status" value="1"/>
</dbReference>
<feature type="region of interest" description="Disordered" evidence="7">
    <location>
        <begin position="1"/>
        <end position="39"/>
    </location>
</feature>
<evidence type="ECO:0000313" key="9">
    <source>
        <dbReference type="Proteomes" id="UP000467006"/>
    </source>
</evidence>
<keyword evidence="9" id="KW-1185">Reference proteome</keyword>
<evidence type="ECO:0000256" key="5">
    <source>
        <dbReference type="ARBA" id="ARBA00023251"/>
    </source>
</evidence>
<dbReference type="InterPro" id="IPR005943">
    <property type="entry name" value="Daunbcin-R_C"/>
</dbReference>
<feature type="transmembrane region" description="Helical" evidence="6">
    <location>
        <begin position="271"/>
        <end position="293"/>
    </location>
</feature>
<dbReference type="PIRSF" id="PIRSF006648">
    <property type="entry name" value="DrrB"/>
    <property type="match status" value="1"/>
</dbReference>
<sequence length="299" mass="32402">MTDLASGPASSDTRHVTELWPADAAETRRTNGEGRHRMPQAWENSPRRLLLHTWVLTARILRRWSRDVSTMTQSLAMPVVLLITINIVFDDGVSAVTGESALYGSVPLIAMIGTMTGAITGAIGVMRERDDGLLSRLWVMPVHRGAGLLSRLAADAIRIFVTTLVIMAAGMVMGFRFEQGLLSAVAWAFIPVIFGMAFSVVVFLLALYSANTIAVEATDLLAATTMFFCTGLVPLSQYPDWIQPVVEHQPVSYVVETMRGLSIGGPVLQPFLGTVAWSVGIIAVCAVPLALGYRRASMR</sequence>
<protein>
    <recommendedName>
        <fullName evidence="6">Transport permease protein</fullName>
    </recommendedName>
</protein>
<dbReference type="Pfam" id="PF01061">
    <property type="entry name" value="ABC2_membrane"/>
    <property type="match status" value="1"/>
</dbReference>
<keyword evidence="6" id="KW-1003">Cell membrane</keyword>
<dbReference type="InterPro" id="IPR052902">
    <property type="entry name" value="ABC-2_transporter"/>
</dbReference>
<evidence type="ECO:0000256" key="3">
    <source>
        <dbReference type="ARBA" id="ARBA00022989"/>
    </source>
</evidence>
<dbReference type="GO" id="GO:0043215">
    <property type="term" value="P:daunorubicin transport"/>
    <property type="evidence" value="ECO:0007669"/>
    <property type="project" value="InterPro"/>
</dbReference>
<dbReference type="AlphaFoldDB" id="A0A7I7JYP5"/>
<reference evidence="8 9" key="1">
    <citation type="journal article" date="2019" name="Emerg. Microbes Infect.">
        <title>Comprehensive subspecies identification of 175 nontuberculous mycobacteria species based on 7547 genomic profiles.</title>
        <authorList>
            <person name="Matsumoto Y."/>
            <person name="Kinjo T."/>
            <person name="Motooka D."/>
            <person name="Nabeya D."/>
            <person name="Jung N."/>
            <person name="Uechi K."/>
            <person name="Horii T."/>
            <person name="Iida T."/>
            <person name="Fujita J."/>
            <person name="Nakamura S."/>
        </authorList>
    </citation>
    <scope>NUCLEOTIDE SEQUENCE [LARGE SCALE GENOMIC DNA]</scope>
    <source>
        <strain evidence="8 9">JCM 6396</strain>
    </source>
</reference>
<dbReference type="NCBIfam" id="TIGR01248">
    <property type="entry name" value="drrC"/>
    <property type="match status" value="1"/>
</dbReference>
<dbReference type="GO" id="GO:0043190">
    <property type="term" value="C:ATP-binding cassette (ABC) transporter complex"/>
    <property type="evidence" value="ECO:0007669"/>
    <property type="project" value="InterPro"/>
</dbReference>
<gene>
    <name evidence="8" type="primary">drrC</name>
    <name evidence="8" type="ORF">MDUV_13080</name>
</gene>
<feature type="compositionally biased region" description="Basic and acidic residues" evidence="7">
    <location>
        <begin position="25"/>
        <end position="36"/>
    </location>
</feature>
<evidence type="ECO:0000256" key="7">
    <source>
        <dbReference type="SAM" id="MobiDB-lite"/>
    </source>
</evidence>
<name>A0A7I7JYP5_9MYCO</name>
<keyword evidence="5" id="KW-0046">Antibiotic resistance</keyword>
<accession>A0A7I7JYP5</accession>
<dbReference type="GO" id="GO:0140359">
    <property type="term" value="F:ABC-type transporter activity"/>
    <property type="evidence" value="ECO:0007669"/>
    <property type="project" value="InterPro"/>
</dbReference>
<feature type="transmembrane region" description="Helical" evidence="6">
    <location>
        <begin position="220"/>
        <end position="238"/>
    </location>
</feature>
<dbReference type="PANTHER" id="PTHR43027">
    <property type="entry name" value="DOXORUBICIN RESISTANCE ABC TRANSPORTER PERMEASE PROTEIN DRRC-RELATED"/>
    <property type="match status" value="1"/>
</dbReference>
<dbReference type="OrthoDB" id="26267at2"/>
<keyword evidence="6" id="KW-0813">Transport</keyword>
<dbReference type="PROSITE" id="PS51012">
    <property type="entry name" value="ABC_TM2"/>
    <property type="match status" value="1"/>
</dbReference>
<dbReference type="InterPro" id="IPR004377">
    <property type="entry name" value="ABC_transpt_DrrB/DrrC"/>
</dbReference>
<feature type="transmembrane region" description="Helical" evidence="6">
    <location>
        <begin position="156"/>
        <end position="175"/>
    </location>
</feature>
<dbReference type="EMBL" id="AP022563">
    <property type="protein sequence ID" value="BBX16448.1"/>
    <property type="molecule type" value="Genomic_DNA"/>
</dbReference>
<comment type="subcellular location">
    <subcellularLocation>
        <location evidence="6">Cell membrane</location>
        <topology evidence="6">Multi-pass membrane protein</topology>
    </subcellularLocation>
    <subcellularLocation>
        <location evidence="1">Membrane</location>
        <topology evidence="1">Multi-pass membrane protein</topology>
    </subcellularLocation>
</comment>
<dbReference type="KEGG" id="mdu:MDUV_13080"/>
<evidence type="ECO:0000256" key="6">
    <source>
        <dbReference type="RuleBase" id="RU361157"/>
    </source>
</evidence>